<dbReference type="PROSITE" id="PS00485">
    <property type="entry name" value="A_DEAMINASE"/>
    <property type="match status" value="1"/>
</dbReference>
<comment type="similarity">
    <text evidence="3">Belongs to the metallo-dependent hydrolases superfamily. Adenosine and AMP deaminases family.</text>
</comment>
<evidence type="ECO:0000256" key="8">
    <source>
        <dbReference type="ARBA" id="ARBA00023080"/>
    </source>
</evidence>
<accession>A0A444UWU1</accession>
<keyword evidence="10" id="KW-1185">Reference proteome</keyword>
<dbReference type="Gene3D" id="3.20.20.140">
    <property type="entry name" value="Metal-dependent hydrolases"/>
    <property type="match status" value="2"/>
</dbReference>
<name>A0A444UWU1_ACIRT</name>
<keyword evidence="5" id="KW-0479">Metal-binding</keyword>
<evidence type="ECO:0000256" key="3">
    <source>
        <dbReference type="ARBA" id="ARBA00006676"/>
    </source>
</evidence>
<evidence type="ECO:0000256" key="2">
    <source>
        <dbReference type="ARBA" id="ARBA00004955"/>
    </source>
</evidence>
<proteinExistence type="inferred from homology"/>
<reference evidence="9 10" key="1">
    <citation type="submission" date="2019-01" db="EMBL/GenBank/DDBJ databases">
        <title>Draft Genome and Complete Hox-Cluster Characterization of the Sterlet Sturgeon (Acipenser ruthenus).</title>
        <authorList>
            <person name="Wei Q."/>
        </authorList>
    </citation>
    <scope>NUCLEOTIDE SEQUENCE [LARGE SCALE GENOMIC DNA]</scope>
    <source>
        <strain evidence="9">WHYD16114868_AA</strain>
        <tissue evidence="9">Blood</tissue>
    </source>
</reference>
<evidence type="ECO:0000256" key="1">
    <source>
        <dbReference type="ARBA" id="ARBA00001947"/>
    </source>
</evidence>
<evidence type="ECO:0000313" key="10">
    <source>
        <dbReference type="Proteomes" id="UP000289886"/>
    </source>
</evidence>
<dbReference type="Gene3D" id="4.10.800.20">
    <property type="match status" value="1"/>
</dbReference>
<comment type="pathway">
    <text evidence="2">Purine metabolism; IMP biosynthesis via salvage pathway; IMP from AMP: step 1/1.</text>
</comment>
<dbReference type="GO" id="GO:0005829">
    <property type="term" value="C:cytosol"/>
    <property type="evidence" value="ECO:0007669"/>
    <property type="project" value="TreeGrafter"/>
</dbReference>
<dbReference type="EC" id="3.5.4.6" evidence="4"/>
<protein>
    <recommendedName>
        <fullName evidence="4">AMP deaminase</fullName>
        <ecNumber evidence="4">3.5.4.6</ecNumber>
    </recommendedName>
</protein>
<sequence length="576" mass="66905">MNQKHLLRFIKRAMKKYPEDIVHVEQGKGQTLSEVFETMNLTAFDLSVDTLDMHADRNTFHRFDKFNAKYNPIGESILREIFIKTDNHIEGKYFGHIIKEVMEDLEESKYQNVELRLSIYGRSRDEWDSLAKWAVKHKVHSNNVRWLVQVPRLFDVYRTKKQLANFQEMLENIFLPLFEATINPRSHPELHLFLQHVDGFDSVDDESKPEHHIFNLDSPLPANWTVEDNPPYSYYLYYMYANMTVLNHLRRRRGFHMFVLRPHCGEAGPIHHLISGFMLSENISHGLLLRKAPVLQYLYYLAQIGIAMSPLSNNSLFLSYHRNPLPEYLSRGLMVSLSTDDPLQFHFTKVSDTSLDPDTPTESRLPSLLQLSNRGRLEPEILLRAKQDFMKIDSATDLEYLNEQSDTSLDHFPKERDLTLEREFQRVTISGEEMCGVPFTDLLDAAKCIVKALFIREKYMARSMQNFCRTTARYLRQLGEKPLDLSVYDEIPETPVSADAPVHPPVSRTHPYENWDPSTMPLDMGFGCKMVDGVMHVYSKSSQMDKSSELDLPYTDLQEYIADMNVLMALIINGPV</sequence>
<dbReference type="Proteomes" id="UP000289886">
    <property type="component" value="Unassembled WGS sequence"/>
</dbReference>
<dbReference type="GO" id="GO:0046872">
    <property type="term" value="F:metal ion binding"/>
    <property type="evidence" value="ECO:0007669"/>
    <property type="project" value="UniProtKB-KW"/>
</dbReference>
<dbReference type="PANTHER" id="PTHR11359:SF3">
    <property type="entry name" value="AMP DEAMINASE 2"/>
    <property type="match status" value="1"/>
</dbReference>
<evidence type="ECO:0000256" key="4">
    <source>
        <dbReference type="ARBA" id="ARBA00012775"/>
    </source>
</evidence>
<dbReference type="EMBL" id="SCEB01005988">
    <property type="protein sequence ID" value="RXM92607.1"/>
    <property type="molecule type" value="Genomic_DNA"/>
</dbReference>
<evidence type="ECO:0000256" key="7">
    <source>
        <dbReference type="ARBA" id="ARBA00022833"/>
    </source>
</evidence>
<dbReference type="InterPro" id="IPR006650">
    <property type="entry name" value="A/AMP_deam_AS"/>
</dbReference>
<organism evidence="9 10">
    <name type="scientific">Acipenser ruthenus</name>
    <name type="common">Sterlet sturgeon</name>
    <dbReference type="NCBI Taxonomy" id="7906"/>
    <lineage>
        <taxon>Eukaryota</taxon>
        <taxon>Metazoa</taxon>
        <taxon>Chordata</taxon>
        <taxon>Craniata</taxon>
        <taxon>Vertebrata</taxon>
        <taxon>Euteleostomi</taxon>
        <taxon>Actinopterygii</taxon>
        <taxon>Chondrostei</taxon>
        <taxon>Acipenseriformes</taxon>
        <taxon>Acipenseridae</taxon>
        <taxon>Acipenser</taxon>
    </lineage>
</organism>
<dbReference type="InterPro" id="IPR032466">
    <property type="entry name" value="Metal_Hydrolase"/>
</dbReference>
<dbReference type="AlphaFoldDB" id="A0A444UWU1"/>
<keyword evidence="7" id="KW-0862">Zinc</keyword>
<dbReference type="PANTHER" id="PTHR11359">
    <property type="entry name" value="AMP DEAMINASE"/>
    <property type="match status" value="1"/>
</dbReference>
<dbReference type="GO" id="GO:0046033">
    <property type="term" value="P:AMP metabolic process"/>
    <property type="evidence" value="ECO:0007669"/>
    <property type="project" value="TreeGrafter"/>
</dbReference>
<dbReference type="FunFam" id="4.10.800.20:FF:000001">
    <property type="entry name" value="AMP deaminase"/>
    <property type="match status" value="1"/>
</dbReference>
<gene>
    <name evidence="9" type="ORF">EOD39_19951</name>
</gene>
<dbReference type="SUPFAM" id="SSF51556">
    <property type="entry name" value="Metallo-dependent hydrolases"/>
    <property type="match status" value="2"/>
</dbReference>
<evidence type="ECO:0000313" key="9">
    <source>
        <dbReference type="EMBL" id="RXM92607.1"/>
    </source>
</evidence>
<dbReference type="UniPathway" id="UPA00591">
    <property type="reaction ID" value="UER00663"/>
</dbReference>
<dbReference type="GO" id="GO:0032264">
    <property type="term" value="P:IMP salvage"/>
    <property type="evidence" value="ECO:0007669"/>
    <property type="project" value="UniProtKB-UniPathway"/>
</dbReference>
<evidence type="ECO:0000256" key="6">
    <source>
        <dbReference type="ARBA" id="ARBA00022801"/>
    </source>
</evidence>
<comment type="caution">
    <text evidence="9">The sequence shown here is derived from an EMBL/GenBank/DDBJ whole genome shotgun (WGS) entry which is preliminary data.</text>
</comment>
<dbReference type="InterPro" id="IPR006329">
    <property type="entry name" value="AMPD"/>
</dbReference>
<keyword evidence="8" id="KW-0546">Nucleotide metabolism</keyword>
<comment type="cofactor">
    <cofactor evidence="1">
        <name>Zn(2+)</name>
        <dbReference type="ChEBI" id="CHEBI:29105"/>
    </cofactor>
</comment>
<keyword evidence="6" id="KW-0378">Hydrolase</keyword>
<evidence type="ECO:0000256" key="5">
    <source>
        <dbReference type="ARBA" id="ARBA00022723"/>
    </source>
</evidence>
<dbReference type="GO" id="GO:0003876">
    <property type="term" value="F:AMP deaminase activity"/>
    <property type="evidence" value="ECO:0007669"/>
    <property type="project" value="UniProtKB-EC"/>
</dbReference>
<dbReference type="Pfam" id="PF19326">
    <property type="entry name" value="AMP_deaminase"/>
    <property type="match status" value="2"/>
</dbReference>